<organism evidence="1 2">
    <name type="scientific">Bauhinia variegata</name>
    <name type="common">Purple orchid tree</name>
    <name type="synonym">Phanera variegata</name>
    <dbReference type="NCBI Taxonomy" id="167791"/>
    <lineage>
        <taxon>Eukaryota</taxon>
        <taxon>Viridiplantae</taxon>
        <taxon>Streptophyta</taxon>
        <taxon>Embryophyta</taxon>
        <taxon>Tracheophyta</taxon>
        <taxon>Spermatophyta</taxon>
        <taxon>Magnoliopsida</taxon>
        <taxon>eudicotyledons</taxon>
        <taxon>Gunneridae</taxon>
        <taxon>Pentapetalae</taxon>
        <taxon>rosids</taxon>
        <taxon>fabids</taxon>
        <taxon>Fabales</taxon>
        <taxon>Fabaceae</taxon>
        <taxon>Cercidoideae</taxon>
        <taxon>Cercideae</taxon>
        <taxon>Bauhiniinae</taxon>
        <taxon>Bauhinia</taxon>
    </lineage>
</organism>
<gene>
    <name evidence="1" type="ORF">L6164_004153</name>
</gene>
<dbReference type="EMBL" id="CM039427">
    <property type="protein sequence ID" value="KAI4355372.1"/>
    <property type="molecule type" value="Genomic_DNA"/>
</dbReference>
<evidence type="ECO:0000313" key="1">
    <source>
        <dbReference type="EMBL" id="KAI4355372.1"/>
    </source>
</evidence>
<name>A0ACB9Q3L0_BAUVA</name>
<proteinExistence type="predicted"/>
<protein>
    <submittedName>
        <fullName evidence="1">Uncharacterized protein</fullName>
    </submittedName>
</protein>
<evidence type="ECO:0000313" key="2">
    <source>
        <dbReference type="Proteomes" id="UP000828941"/>
    </source>
</evidence>
<reference evidence="1 2" key="1">
    <citation type="journal article" date="2022" name="DNA Res.">
        <title>Chromosomal-level genome assembly of the orchid tree Bauhinia variegata (Leguminosae; Cercidoideae) supports the allotetraploid origin hypothesis of Bauhinia.</title>
        <authorList>
            <person name="Zhong Y."/>
            <person name="Chen Y."/>
            <person name="Zheng D."/>
            <person name="Pang J."/>
            <person name="Liu Y."/>
            <person name="Luo S."/>
            <person name="Meng S."/>
            <person name="Qian L."/>
            <person name="Wei D."/>
            <person name="Dai S."/>
            <person name="Zhou R."/>
        </authorList>
    </citation>
    <scope>NUCLEOTIDE SEQUENCE [LARGE SCALE GENOMIC DNA]</scope>
    <source>
        <strain evidence="1">BV-YZ2020</strain>
    </source>
</reference>
<keyword evidence="2" id="KW-1185">Reference proteome</keyword>
<dbReference type="Proteomes" id="UP000828941">
    <property type="component" value="Chromosome 2"/>
</dbReference>
<accession>A0ACB9Q3L0</accession>
<comment type="caution">
    <text evidence="1">The sequence shown here is derived from an EMBL/GenBank/DDBJ whole genome shotgun (WGS) entry which is preliminary data.</text>
</comment>
<sequence length="159" mass="17749">MMKFIMARLEASLLFVFLFLALVLERSLGSNISRGSSKTVAFFIFGDSFLDAGNNNYINTTALDQANFWPYGETFFKFPTGRFSDGRLISDFIAEYANLSLIPPFLQPGNNHYYNGVNFASAGAGALVETFHGSEMYLNVYIHEFLKGLHVMSGIKVKV</sequence>